<dbReference type="OrthoDB" id="9806714at2"/>
<dbReference type="PANTHER" id="PTHR44379:SF6">
    <property type="entry name" value="BLR6046 PROTEIN"/>
    <property type="match status" value="1"/>
</dbReference>
<feature type="compositionally biased region" description="Basic and acidic residues" evidence="6">
    <location>
        <begin position="206"/>
        <end position="218"/>
    </location>
</feature>
<dbReference type="EMBL" id="QMKK01000030">
    <property type="protein sequence ID" value="RAX41396.1"/>
    <property type="molecule type" value="Genomic_DNA"/>
</dbReference>
<comment type="caution">
    <text evidence="8">The sequence shown here is derived from an EMBL/GenBank/DDBJ whole genome shotgun (WGS) entry which is preliminary data.</text>
</comment>
<keyword evidence="1" id="KW-0001">2Fe-2S</keyword>
<reference evidence="8 9" key="1">
    <citation type="submission" date="2018-06" db="EMBL/GenBank/DDBJ databases">
        <title>Whole Genome Sequence of an efficient microsymbiont, Rhizobium tropici.</title>
        <authorList>
            <person name="Srinivasan R."/>
            <person name="Singh H.V."/>
            <person name="Srivastava R."/>
            <person name="Kumari B."/>
            <person name="Radhakrishna A."/>
        </authorList>
    </citation>
    <scope>NUCLEOTIDE SEQUENCE [LARGE SCALE GENOMIC DNA]</scope>
    <source>
        <strain evidence="8 9">IGFRI Rhizo-19</strain>
    </source>
</reference>
<keyword evidence="5" id="KW-0411">Iron-sulfur</keyword>
<keyword evidence="3" id="KW-0560">Oxidoreductase</keyword>
<dbReference type="PROSITE" id="PS51085">
    <property type="entry name" value="2FE2S_FER_2"/>
    <property type="match status" value="1"/>
</dbReference>
<proteinExistence type="predicted"/>
<evidence type="ECO:0000256" key="6">
    <source>
        <dbReference type="SAM" id="MobiDB-lite"/>
    </source>
</evidence>
<dbReference type="Gene3D" id="1.10.150.120">
    <property type="entry name" value="[2Fe-2S]-binding domain"/>
    <property type="match status" value="1"/>
</dbReference>
<dbReference type="Proteomes" id="UP000251205">
    <property type="component" value="Unassembled WGS sequence"/>
</dbReference>
<evidence type="ECO:0000313" key="8">
    <source>
        <dbReference type="EMBL" id="RAX41396.1"/>
    </source>
</evidence>
<protein>
    <submittedName>
        <fullName evidence="8">(2Fe-2S)-binding protein</fullName>
    </submittedName>
</protein>
<dbReference type="AlphaFoldDB" id="A0A329YD47"/>
<evidence type="ECO:0000256" key="4">
    <source>
        <dbReference type="ARBA" id="ARBA00023004"/>
    </source>
</evidence>
<dbReference type="InterPro" id="IPR036884">
    <property type="entry name" value="2Fe-2S-bd_dom_sf"/>
</dbReference>
<dbReference type="PROSITE" id="PS00197">
    <property type="entry name" value="2FE2S_FER_1"/>
    <property type="match status" value="1"/>
</dbReference>
<dbReference type="InterPro" id="IPR001041">
    <property type="entry name" value="2Fe-2S_ferredoxin-type"/>
</dbReference>
<keyword evidence="4" id="KW-0408">Iron</keyword>
<evidence type="ECO:0000256" key="1">
    <source>
        <dbReference type="ARBA" id="ARBA00022714"/>
    </source>
</evidence>
<dbReference type="GO" id="GO:0051537">
    <property type="term" value="F:2 iron, 2 sulfur cluster binding"/>
    <property type="evidence" value="ECO:0007669"/>
    <property type="project" value="UniProtKB-KW"/>
</dbReference>
<organism evidence="8 9">
    <name type="scientific">Rhizobium tropici</name>
    <dbReference type="NCBI Taxonomy" id="398"/>
    <lineage>
        <taxon>Bacteria</taxon>
        <taxon>Pseudomonadati</taxon>
        <taxon>Pseudomonadota</taxon>
        <taxon>Alphaproteobacteria</taxon>
        <taxon>Hyphomicrobiales</taxon>
        <taxon>Rhizobiaceae</taxon>
        <taxon>Rhizobium/Agrobacterium group</taxon>
        <taxon>Rhizobium</taxon>
    </lineage>
</organism>
<dbReference type="InterPro" id="IPR006058">
    <property type="entry name" value="2Fe2S_fd_BS"/>
</dbReference>
<dbReference type="Pfam" id="PF01799">
    <property type="entry name" value="Fer2_2"/>
    <property type="match status" value="1"/>
</dbReference>
<dbReference type="SUPFAM" id="SSF54292">
    <property type="entry name" value="2Fe-2S ferredoxin-like"/>
    <property type="match status" value="1"/>
</dbReference>
<keyword evidence="2" id="KW-0479">Metal-binding</keyword>
<dbReference type="PANTHER" id="PTHR44379">
    <property type="entry name" value="OXIDOREDUCTASE WITH IRON-SULFUR SUBUNIT"/>
    <property type="match status" value="1"/>
</dbReference>
<name>A0A329YD47_RHITR</name>
<dbReference type="SUPFAM" id="SSF47741">
    <property type="entry name" value="CO dehydrogenase ISP C-domain like"/>
    <property type="match status" value="1"/>
</dbReference>
<dbReference type="InterPro" id="IPR002888">
    <property type="entry name" value="2Fe-2S-bd"/>
</dbReference>
<evidence type="ECO:0000313" key="9">
    <source>
        <dbReference type="Proteomes" id="UP000251205"/>
    </source>
</evidence>
<dbReference type="InterPro" id="IPR012675">
    <property type="entry name" value="Beta-grasp_dom_sf"/>
</dbReference>
<dbReference type="GO" id="GO:0046872">
    <property type="term" value="F:metal ion binding"/>
    <property type="evidence" value="ECO:0007669"/>
    <property type="project" value="UniProtKB-KW"/>
</dbReference>
<sequence length="218" mass="23426">MRAKARYGDWDARSGSRFCHHRPPRPVYRLACRGSDPHVSASSISIRVNNTQQIVCCDPKTPLLYVLRNDLALNGPKFGCGLGECGACAVLIDGRAVRSCVVPVAAVQSRSVVTLEGLGNGDAPHPVQQAFIDENAAQCGYCLNGMIITVAALALREPHANDDEIKHALEHNLCRCGTHREILAAAKRALMLSKAAHSPDSQSEQPADRKADQGEPNA</sequence>
<gene>
    <name evidence="8" type="ORF">DQ393_12430</name>
</gene>
<dbReference type="GO" id="GO:0016491">
    <property type="term" value="F:oxidoreductase activity"/>
    <property type="evidence" value="ECO:0007669"/>
    <property type="project" value="UniProtKB-KW"/>
</dbReference>
<evidence type="ECO:0000259" key="7">
    <source>
        <dbReference type="PROSITE" id="PS51085"/>
    </source>
</evidence>
<dbReference type="Gene3D" id="3.10.20.30">
    <property type="match status" value="1"/>
</dbReference>
<dbReference type="Pfam" id="PF00111">
    <property type="entry name" value="Fer2"/>
    <property type="match status" value="1"/>
</dbReference>
<feature type="domain" description="2Fe-2S ferredoxin-type" evidence="7">
    <location>
        <begin position="42"/>
        <end position="118"/>
    </location>
</feature>
<evidence type="ECO:0000256" key="3">
    <source>
        <dbReference type="ARBA" id="ARBA00023002"/>
    </source>
</evidence>
<accession>A0A329YD47</accession>
<feature type="region of interest" description="Disordered" evidence="6">
    <location>
        <begin position="193"/>
        <end position="218"/>
    </location>
</feature>
<evidence type="ECO:0000256" key="5">
    <source>
        <dbReference type="ARBA" id="ARBA00023014"/>
    </source>
</evidence>
<dbReference type="InterPro" id="IPR051452">
    <property type="entry name" value="Diverse_Oxidoreductases"/>
</dbReference>
<dbReference type="InterPro" id="IPR036010">
    <property type="entry name" value="2Fe-2S_ferredoxin-like_sf"/>
</dbReference>
<evidence type="ECO:0000256" key="2">
    <source>
        <dbReference type="ARBA" id="ARBA00022723"/>
    </source>
</evidence>